<proteinExistence type="predicted"/>
<evidence type="ECO:0000256" key="1">
    <source>
        <dbReference type="SAM" id="SignalP"/>
    </source>
</evidence>
<organism evidence="2">
    <name type="scientific">Dissulfuribacter thermophilus</name>
    <dbReference type="NCBI Taxonomy" id="1156395"/>
    <lineage>
        <taxon>Bacteria</taxon>
        <taxon>Pseudomonadati</taxon>
        <taxon>Thermodesulfobacteriota</taxon>
        <taxon>Dissulfuribacteria</taxon>
        <taxon>Dissulfuribacterales</taxon>
        <taxon>Dissulfuribacteraceae</taxon>
        <taxon>Dissulfuribacter</taxon>
    </lineage>
</organism>
<gene>
    <name evidence="2" type="ORF">ENJ63_03115</name>
</gene>
<comment type="caution">
    <text evidence="2">The sequence shown here is derived from an EMBL/GenBank/DDBJ whole genome shotgun (WGS) entry which is preliminary data.</text>
</comment>
<sequence length="131" mass="14837">MKGKNRLFLNCVVVFFLLQTSAVWASQRVELWCKASSDGKIFIDVAIKDPEIKGLIVKATIPQKRRLISSTPKVRHFKDGVLKWFIETRGRNEVKIEAHLDGAISDEELHVEAMFKVPGKTGLMTVEAKTR</sequence>
<feature type="signal peptide" evidence="1">
    <location>
        <begin position="1"/>
        <end position="25"/>
    </location>
</feature>
<evidence type="ECO:0000313" key="2">
    <source>
        <dbReference type="EMBL" id="HFC46852.1"/>
    </source>
</evidence>
<dbReference type="AlphaFoldDB" id="A0A7V2SVS4"/>
<accession>A0A7V2SVS4</accession>
<keyword evidence="1" id="KW-0732">Signal</keyword>
<dbReference type="EMBL" id="DRND01000250">
    <property type="protein sequence ID" value="HFC46852.1"/>
    <property type="molecule type" value="Genomic_DNA"/>
</dbReference>
<feature type="chain" id="PRO_5030994877" evidence="1">
    <location>
        <begin position="26"/>
        <end position="131"/>
    </location>
</feature>
<dbReference type="Proteomes" id="UP000885797">
    <property type="component" value="Unassembled WGS sequence"/>
</dbReference>
<protein>
    <submittedName>
        <fullName evidence="2">Uncharacterized protein</fullName>
    </submittedName>
</protein>
<name>A0A7V2SVS4_9BACT</name>
<reference evidence="2" key="1">
    <citation type="journal article" date="2020" name="mSystems">
        <title>Genome- and Community-Level Interaction Insights into Carbon Utilization and Element Cycling Functions of Hydrothermarchaeota in Hydrothermal Sediment.</title>
        <authorList>
            <person name="Zhou Z."/>
            <person name="Liu Y."/>
            <person name="Xu W."/>
            <person name="Pan J."/>
            <person name="Luo Z.H."/>
            <person name="Li M."/>
        </authorList>
    </citation>
    <scope>NUCLEOTIDE SEQUENCE [LARGE SCALE GENOMIC DNA]</scope>
    <source>
        <strain evidence="2">HyVt-503</strain>
    </source>
</reference>